<dbReference type="EMBL" id="MF417881">
    <property type="protein sequence ID" value="ASN68794.1"/>
    <property type="molecule type" value="Genomic_DNA"/>
</dbReference>
<evidence type="ECO:0000313" key="1">
    <source>
        <dbReference type="EMBL" id="ASN68794.1"/>
    </source>
</evidence>
<gene>
    <name evidence="1" type="ORF">7AX3_54</name>
</gene>
<accession>A0A2H4J1B9</accession>
<name>A0A2H4J1B9_9CAUD</name>
<protein>
    <submittedName>
        <fullName evidence="1">Uncharacterized protein</fullName>
    </submittedName>
</protein>
<sequence>MMAREGDIKAAFMTAMKREPGLGVIVRTQDFVYQLELVNWHFSLREANQWIKANTATFRDASTQEGEAKTYRQFNPNGGI</sequence>
<reference evidence="1" key="1">
    <citation type="submission" date="2017-06" db="EMBL/GenBank/DDBJ databases">
        <title>Novel phages from South African skin metaviromes.</title>
        <authorList>
            <person name="van Zyl L.J."/>
            <person name="Abrahams Y."/>
            <person name="Stander E.A."/>
            <person name="Kirby B.M."/>
            <person name="Clavaud C."/>
            <person name="Farcet C."/>
            <person name="Breton L."/>
            <person name="Trindade M.I."/>
        </authorList>
    </citation>
    <scope>NUCLEOTIDE SEQUENCE</scope>
</reference>
<proteinExistence type="predicted"/>
<organism evidence="1">
    <name type="scientific">uncultured Caudovirales phage</name>
    <dbReference type="NCBI Taxonomy" id="2100421"/>
    <lineage>
        <taxon>Viruses</taxon>
        <taxon>Duplodnaviria</taxon>
        <taxon>Heunggongvirae</taxon>
        <taxon>Uroviricota</taxon>
        <taxon>Caudoviricetes</taxon>
        <taxon>Peduoviridae</taxon>
        <taxon>Maltschvirus</taxon>
        <taxon>Maltschvirus maltsch</taxon>
    </lineage>
</organism>